<gene>
    <name evidence="1" type="ORF">chiPu_0025612</name>
</gene>
<sequence length="65" mass="7148">MCPPRQPPIALALAKSGKFKRFNGKFWNVVRDVVRAECGREGNGNQLQAHSVRAVTPGEMAGLRE</sequence>
<evidence type="ECO:0000313" key="1">
    <source>
        <dbReference type="EMBL" id="GCC41871.1"/>
    </source>
</evidence>
<accession>A0A401TGU3</accession>
<organism evidence="1 2">
    <name type="scientific">Chiloscyllium punctatum</name>
    <name type="common">Brownbanded bambooshark</name>
    <name type="synonym">Hemiscyllium punctatum</name>
    <dbReference type="NCBI Taxonomy" id="137246"/>
    <lineage>
        <taxon>Eukaryota</taxon>
        <taxon>Metazoa</taxon>
        <taxon>Chordata</taxon>
        <taxon>Craniata</taxon>
        <taxon>Vertebrata</taxon>
        <taxon>Chondrichthyes</taxon>
        <taxon>Elasmobranchii</taxon>
        <taxon>Galeomorphii</taxon>
        <taxon>Galeoidea</taxon>
        <taxon>Orectolobiformes</taxon>
        <taxon>Hemiscylliidae</taxon>
        <taxon>Chiloscyllium</taxon>
    </lineage>
</organism>
<feature type="non-terminal residue" evidence="1">
    <location>
        <position position="65"/>
    </location>
</feature>
<reference evidence="1 2" key="1">
    <citation type="journal article" date="2018" name="Nat. Ecol. Evol.">
        <title>Shark genomes provide insights into elasmobranch evolution and the origin of vertebrates.</title>
        <authorList>
            <person name="Hara Y"/>
            <person name="Yamaguchi K"/>
            <person name="Onimaru K"/>
            <person name="Kadota M"/>
            <person name="Koyanagi M"/>
            <person name="Keeley SD"/>
            <person name="Tatsumi K"/>
            <person name="Tanaka K"/>
            <person name="Motone F"/>
            <person name="Kageyama Y"/>
            <person name="Nozu R"/>
            <person name="Adachi N"/>
            <person name="Nishimura O"/>
            <person name="Nakagawa R"/>
            <person name="Tanegashima C"/>
            <person name="Kiyatake I"/>
            <person name="Matsumoto R"/>
            <person name="Murakumo K"/>
            <person name="Nishida K"/>
            <person name="Terakita A"/>
            <person name="Kuratani S"/>
            <person name="Sato K"/>
            <person name="Hyodo S Kuraku.S."/>
        </authorList>
    </citation>
    <scope>NUCLEOTIDE SEQUENCE [LARGE SCALE GENOMIC DNA]</scope>
</reference>
<comment type="caution">
    <text evidence="1">The sequence shown here is derived from an EMBL/GenBank/DDBJ whole genome shotgun (WGS) entry which is preliminary data.</text>
</comment>
<dbReference type="Proteomes" id="UP000287033">
    <property type="component" value="Unassembled WGS sequence"/>
</dbReference>
<evidence type="ECO:0000313" key="2">
    <source>
        <dbReference type="Proteomes" id="UP000287033"/>
    </source>
</evidence>
<name>A0A401TGU3_CHIPU</name>
<keyword evidence="2" id="KW-1185">Reference proteome</keyword>
<dbReference type="AlphaFoldDB" id="A0A401TGU3"/>
<protein>
    <submittedName>
        <fullName evidence="1">Uncharacterized protein</fullName>
    </submittedName>
</protein>
<proteinExistence type="predicted"/>
<dbReference type="EMBL" id="BEZZ01062015">
    <property type="protein sequence ID" value="GCC41871.1"/>
    <property type="molecule type" value="Genomic_DNA"/>
</dbReference>